<evidence type="ECO:0000256" key="4">
    <source>
        <dbReference type="ARBA" id="ARBA00023136"/>
    </source>
</evidence>
<feature type="transmembrane region" description="Helical" evidence="5">
    <location>
        <begin position="101"/>
        <end position="127"/>
    </location>
</feature>
<evidence type="ECO:0000313" key="8">
    <source>
        <dbReference type="Proteomes" id="UP000323011"/>
    </source>
</evidence>
<evidence type="ECO:0000259" key="6">
    <source>
        <dbReference type="Pfam" id="PF01694"/>
    </source>
</evidence>
<name>A0A5A8CRS8_CAFRO</name>
<dbReference type="OMA" id="MPLFICM"/>
<dbReference type="EMBL" id="VLTN01000011">
    <property type="protein sequence ID" value="KAA0154501.1"/>
    <property type="molecule type" value="Genomic_DNA"/>
</dbReference>
<organism evidence="7 8">
    <name type="scientific">Cafeteria roenbergensis</name>
    <name type="common">Marine flagellate</name>
    <dbReference type="NCBI Taxonomy" id="33653"/>
    <lineage>
        <taxon>Eukaryota</taxon>
        <taxon>Sar</taxon>
        <taxon>Stramenopiles</taxon>
        <taxon>Bigyra</taxon>
        <taxon>Opalozoa</taxon>
        <taxon>Bicosoecida</taxon>
        <taxon>Cafeteriaceae</taxon>
        <taxon>Cafeteria</taxon>
    </lineage>
</organism>
<evidence type="ECO:0000313" key="7">
    <source>
        <dbReference type="EMBL" id="KAA0154501.1"/>
    </source>
</evidence>
<dbReference type="SUPFAM" id="SSF144091">
    <property type="entry name" value="Rhomboid-like"/>
    <property type="match status" value="1"/>
</dbReference>
<accession>A0A5A8CRS8</accession>
<feature type="transmembrane region" description="Helical" evidence="5">
    <location>
        <begin position="68"/>
        <end position="89"/>
    </location>
</feature>
<comment type="caution">
    <text evidence="7">The sequence shown here is derived from an EMBL/GenBank/DDBJ whole genome shotgun (WGS) entry which is preliminary data.</text>
</comment>
<keyword evidence="4 5" id="KW-0472">Membrane</keyword>
<reference evidence="7 8" key="1">
    <citation type="submission" date="2019-07" db="EMBL/GenBank/DDBJ databases">
        <title>Genomes of Cafeteria roenbergensis.</title>
        <authorList>
            <person name="Fischer M.G."/>
            <person name="Hackl T."/>
            <person name="Roman M."/>
        </authorList>
    </citation>
    <scope>NUCLEOTIDE SEQUENCE [LARGE SCALE GENOMIC DNA]</scope>
    <source>
        <strain evidence="7 8">BVI</strain>
    </source>
</reference>
<keyword evidence="3 5" id="KW-1133">Transmembrane helix</keyword>
<keyword evidence="2 5" id="KW-0812">Transmembrane</keyword>
<keyword evidence="8" id="KW-1185">Reference proteome</keyword>
<gene>
    <name evidence="7" type="ORF">FNF29_02378</name>
</gene>
<evidence type="ECO:0000256" key="5">
    <source>
        <dbReference type="SAM" id="Phobius"/>
    </source>
</evidence>
<dbReference type="SMART" id="SM01160">
    <property type="entry name" value="DUF1751"/>
    <property type="match status" value="1"/>
</dbReference>
<dbReference type="InterPro" id="IPR022764">
    <property type="entry name" value="Peptidase_S54_rhomboid_dom"/>
</dbReference>
<proteinExistence type="predicted"/>
<comment type="subcellular location">
    <subcellularLocation>
        <location evidence="1">Membrane</location>
        <topology evidence="1">Multi-pass membrane protein</topology>
    </subcellularLocation>
</comment>
<evidence type="ECO:0000256" key="1">
    <source>
        <dbReference type="ARBA" id="ARBA00004141"/>
    </source>
</evidence>
<dbReference type="AlphaFoldDB" id="A0A5A8CRS8"/>
<feature type="domain" description="Peptidase S54 rhomboid" evidence="6">
    <location>
        <begin position="62"/>
        <end position="198"/>
    </location>
</feature>
<dbReference type="Gene3D" id="1.20.1540.10">
    <property type="entry name" value="Rhomboid-like"/>
    <property type="match status" value="1"/>
</dbReference>
<dbReference type="GO" id="GO:0016020">
    <property type="term" value="C:membrane"/>
    <property type="evidence" value="ECO:0007669"/>
    <property type="project" value="UniProtKB-SubCell"/>
</dbReference>
<sequence>MANQPDPPQGEGQTNWFQDWSARTPIVSRSLLIAIVGGALLAFLAGIADVFSNVPILVLGSFQVWRLFTYPLFESSFFTLLFTLLSFSTQGPKLELRMGSAAMAASVAALTVLAGLAYILFAVVLAFNPLVPMPDYLQTGSSGFWPILIGLITLDCWAQPEGTRRLLCFPCQIANRYFPLAFIGLFAVIGGGVPFDLLAGFAVAAVMSTSRAPFPCAVPTDAVAARLENGLLRSLAASPGFQHRHAR</sequence>
<feature type="transmembrane region" description="Helical" evidence="5">
    <location>
        <begin position="178"/>
        <end position="207"/>
    </location>
</feature>
<evidence type="ECO:0000256" key="2">
    <source>
        <dbReference type="ARBA" id="ARBA00022692"/>
    </source>
</evidence>
<dbReference type="Proteomes" id="UP000323011">
    <property type="component" value="Unassembled WGS sequence"/>
</dbReference>
<dbReference type="GO" id="GO:0004252">
    <property type="term" value="F:serine-type endopeptidase activity"/>
    <property type="evidence" value="ECO:0007669"/>
    <property type="project" value="InterPro"/>
</dbReference>
<protein>
    <recommendedName>
        <fullName evidence="6">Peptidase S54 rhomboid domain-containing protein</fullName>
    </recommendedName>
</protein>
<dbReference type="Pfam" id="PF01694">
    <property type="entry name" value="Rhomboid"/>
    <property type="match status" value="1"/>
</dbReference>
<evidence type="ECO:0000256" key="3">
    <source>
        <dbReference type="ARBA" id="ARBA00022989"/>
    </source>
</evidence>
<dbReference type="InterPro" id="IPR035952">
    <property type="entry name" value="Rhomboid-like_sf"/>
</dbReference>
<feature type="transmembrane region" description="Helical" evidence="5">
    <location>
        <begin position="31"/>
        <end position="48"/>
    </location>
</feature>